<organism evidence="1 2">
    <name type="scientific">Aphis craccivora</name>
    <name type="common">Cowpea aphid</name>
    <dbReference type="NCBI Taxonomy" id="307492"/>
    <lineage>
        <taxon>Eukaryota</taxon>
        <taxon>Metazoa</taxon>
        <taxon>Ecdysozoa</taxon>
        <taxon>Arthropoda</taxon>
        <taxon>Hexapoda</taxon>
        <taxon>Insecta</taxon>
        <taxon>Pterygota</taxon>
        <taxon>Neoptera</taxon>
        <taxon>Paraneoptera</taxon>
        <taxon>Hemiptera</taxon>
        <taxon>Sternorrhyncha</taxon>
        <taxon>Aphidomorpha</taxon>
        <taxon>Aphidoidea</taxon>
        <taxon>Aphididae</taxon>
        <taxon>Aphidini</taxon>
        <taxon>Aphis</taxon>
        <taxon>Aphis</taxon>
    </lineage>
</organism>
<accession>A0A6G0YMY7</accession>
<proteinExistence type="predicted"/>
<evidence type="ECO:0000313" key="1">
    <source>
        <dbReference type="EMBL" id="KAF0758647.1"/>
    </source>
</evidence>
<dbReference type="AlphaFoldDB" id="A0A6G0YMY7"/>
<comment type="caution">
    <text evidence="1">The sequence shown here is derived from an EMBL/GenBank/DDBJ whole genome shotgun (WGS) entry which is preliminary data.</text>
</comment>
<reference evidence="1 2" key="1">
    <citation type="submission" date="2019-08" db="EMBL/GenBank/DDBJ databases">
        <title>Whole genome of Aphis craccivora.</title>
        <authorList>
            <person name="Voronova N.V."/>
            <person name="Shulinski R.S."/>
            <person name="Bandarenka Y.V."/>
            <person name="Zhorov D.G."/>
            <person name="Warner D."/>
        </authorList>
    </citation>
    <scope>NUCLEOTIDE SEQUENCE [LARGE SCALE GENOMIC DNA]</scope>
    <source>
        <strain evidence="1">180601</strain>
        <tissue evidence="1">Whole Body</tissue>
    </source>
</reference>
<name>A0A6G0YMY7_APHCR</name>
<dbReference type="EMBL" id="VUJU01003243">
    <property type="protein sequence ID" value="KAF0758647.1"/>
    <property type="molecule type" value="Genomic_DNA"/>
</dbReference>
<evidence type="ECO:0000313" key="2">
    <source>
        <dbReference type="Proteomes" id="UP000478052"/>
    </source>
</evidence>
<dbReference type="Proteomes" id="UP000478052">
    <property type="component" value="Unassembled WGS sequence"/>
</dbReference>
<keyword evidence="2" id="KW-1185">Reference proteome</keyword>
<sequence length="43" mass="5197">MPDVLYDKFKMLSDDYIFIKDKYNIIHNILNHTNLSDCLSYNK</sequence>
<protein>
    <submittedName>
        <fullName evidence="1">Uncharacterized protein</fullName>
    </submittedName>
</protein>
<gene>
    <name evidence="1" type="ORF">FWK35_00008510</name>
</gene>